<sequence>MTRNYSLTKEMDWTLFGLYLIMVVLGIGNIYSASYNEEAPFLLDFTQNYGKQTMFFGISLFLGFIIFLLDSNFIRKSTGIIYGVVLAMLIMVLFTTPINGARSWFGVGGFGIQPSEFAKISTALALSAYVSKVNIKLQDKKSVLIANLIMLLPMVFIALQPDAGTLVVFTSFLFVLYREGITYDPLIVFIINQFPGVRIKKTIIGSNFIPILFVVIFLSVTTLLINENEVMIPFTYIPLKGVNIILFIFAVLTILFVLFVQRFIAKRERSKLLALGIVSAVLLSVLVFFVDFAFDKLKEHQKDRIELVLGLKEDPHGKDYNRFRAMSAVGSGGFSGKGYKEATLASPRSNHVPEQETDFIFCTLSEEWGFLGSITIVTIFMAFLIKTIMIAERQRSVYNRIYAYSVAMIFFFHFSINIGMNIGLVPVIGIPLPFFSYGGSSLLSFSIMVFILLKLDSERKEILR</sequence>
<evidence type="ECO:0000256" key="4">
    <source>
        <dbReference type="ARBA" id="ARBA00022989"/>
    </source>
</evidence>
<protein>
    <recommendedName>
        <fullName evidence="7">Cell wall polymerase</fullName>
    </recommendedName>
    <alternativeName>
        <fullName evidence="6">Peptidoglycan polymerase</fullName>
    </alternativeName>
</protein>
<keyword evidence="3" id="KW-0133">Cell shape</keyword>
<keyword evidence="2 8" id="KW-0812">Transmembrane</keyword>
<dbReference type="Pfam" id="PF01098">
    <property type="entry name" value="FTSW_RODA_SPOVE"/>
    <property type="match status" value="2"/>
</dbReference>
<evidence type="ECO:0000256" key="6">
    <source>
        <dbReference type="ARBA" id="ARBA00032370"/>
    </source>
</evidence>
<dbReference type="EMBL" id="BAAAFH010000003">
    <property type="protein sequence ID" value="GAA0873985.1"/>
    <property type="molecule type" value="Genomic_DNA"/>
</dbReference>
<feature type="transmembrane region" description="Helical" evidence="8">
    <location>
        <begin position="368"/>
        <end position="389"/>
    </location>
</feature>
<evidence type="ECO:0000256" key="7">
    <source>
        <dbReference type="ARBA" id="ARBA00033270"/>
    </source>
</evidence>
<evidence type="ECO:0000313" key="10">
    <source>
        <dbReference type="Proteomes" id="UP001501126"/>
    </source>
</evidence>
<accession>A0ABN1MM13</accession>
<evidence type="ECO:0000256" key="2">
    <source>
        <dbReference type="ARBA" id="ARBA00022692"/>
    </source>
</evidence>
<dbReference type="PANTHER" id="PTHR30474">
    <property type="entry name" value="CELL CYCLE PROTEIN"/>
    <property type="match status" value="1"/>
</dbReference>
<feature type="transmembrane region" description="Helical" evidence="8">
    <location>
        <begin position="104"/>
        <end position="130"/>
    </location>
</feature>
<dbReference type="InterPro" id="IPR018365">
    <property type="entry name" value="Cell_cycle_FtsW-rel_CS"/>
</dbReference>
<feature type="transmembrane region" description="Helical" evidence="8">
    <location>
        <begin position="272"/>
        <end position="294"/>
    </location>
</feature>
<feature type="transmembrane region" description="Helical" evidence="8">
    <location>
        <begin position="166"/>
        <end position="191"/>
    </location>
</feature>
<reference evidence="9 10" key="1">
    <citation type="journal article" date="2019" name="Int. J. Syst. Evol. Microbiol.">
        <title>The Global Catalogue of Microorganisms (GCM) 10K type strain sequencing project: providing services to taxonomists for standard genome sequencing and annotation.</title>
        <authorList>
            <consortium name="The Broad Institute Genomics Platform"/>
            <consortium name="The Broad Institute Genome Sequencing Center for Infectious Disease"/>
            <person name="Wu L."/>
            <person name="Ma J."/>
        </authorList>
    </citation>
    <scope>NUCLEOTIDE SEQUENCE [LARGE SCALE GENOMIC DNA]</scope>
    <source>
        <strain evidence="9 10">JCM 16083</strain>
    </source>
</reference>
<comment type="subcellular location">
    <subcellularLocation>
        <location evidence="1">Membrane</location>
        <topology evidence="1">Multi-pass membrane protein</topology>
    </subcellularLocation>
</comment>
<proteinExistence type="predicted"/>
<feature type="transmembrane region" description="Helical" evidence="8">
    <location>
        <begin position="142"/>
        <end position="160"/>
    </location>
</feature>
<feature type="transmembrane region" description="Helical" evidence="8">
    <location>
        <begin position="203"/>
        <end position="225"/>
    </location>
</feature>
<dbReference type="RefSeq" id="WP_343784565.1">
    <property type="nucleotide sequence ID" value="NZ_BAAAFH010000003.1"/>
</dbReference>
<comment type="caution">
    <text evidence="9">The sequence shown here is derived from an EMBL/GenBank/DDBJ whole genome shotgun (WGS) entry which is preliminary data.</text>
</comment>
<name>A0ABN1MM13_9FLAO</name>
<dbReference type="PROSITE" id="PS00428">
    <property type="entry name" value="FTSW_RODA_SPOVE"/>
    <property type="match status" value="1"/>
</dbReference>
<keyword evidence="10" id="KW-1185">Reference proteome</keyword>
<feature type="transmembrane region" description="Helical" evidence="8">
    <location>
        <begin position="401"/>
        <end position="428"/>
    </location>
</feature>
<feature type="transmembrane region" description="Helical" evidence="8">
    <location>
        <begin position="12"/>
        <end position="33"/>
    </location>
</feature>
<organism evidence="9 10">
    <name type="scientific">Wandonia haliotis</name>
    <dbReference type="NCBI Taxonomy" id="574963"/>
    <lineage>
        <taxon>Bacteria</taxon>
        <taxon>Pseudomonadati</taxon>
        <taxon>Bacteroidota</taxon>
        <taxon>Flavobacteriia</taxon>
        <taxon>Flavobacteriales</taxon>
        <taxon>Crocinitomicaceae</taxon>
        <taxon>Wandonia</taxon>
    </lineage>
</organism>
<feature type="transmembrane region" description="Helical" evidence="8">
    <location>
        <begin position="434"/>
        <end position="455"/>
    </location>
</feature>
<keyword evidence="4 8" id="KW-1133">Transmembrane helix</keyword>
<dbReference type="InterPro" id="IPR001182">
    <property type="entry name" value="FtsW/RodA"/>
</dbReference>
<dbReference type="PANTHER" id="PTHR30474:SF1">
    <property type="entry name" value="PEPTIDOGLYCAN GLYCOSYLTRANSFERASE MRDB"/>
    <property type="match status" value="1"/>
</dbReference>
<feature type="transmembrane region" description="Helical" evidence="8">
    <location>
        <begin position="80"/>
        <end position="98"/>
    </location>
</feature>
<evidence type="ECO:0000256" key="3">
    <source>
        <dbReference type="ARBA" id="ARBA00022960"/>
    </source>
</evidence>
<evidence type="ECO:0000313" key="9">
    <source>
        <dbReference type="EMBL" id="GAA0873985.1"/>
    </source>
</evidence>
<evidence type="ECO:0000256" key="1">
    <source>
        <dbReference type="ARBA" id="ARBA00004141"/>
    </source>
</evidence>
<gene>
    <name evidence="9" type="primary">rodA</name>
    <name evidence="9" type="ORF">GCM10009118_03930</name>
</gene>
<feature type="transmembrane region" description="Helical" evidence="8">
    <location>
        <begin position="237"/>
        <end position="260"/>
    </location>
</feature>
<dbReference type="NCBIfam" id="NF037961">
    <property type="entry name" value="RodA_shape"/>
    <property type="match status" value="2"/>
</dbReference>
<evidence type="ECO:0000256" key="8">
    <source>
        <dbReference type="SAM" id="Phobius"/>
    </source>
</evidence>
<dbReference type="Proteomes" id="UP001501126">
    <property type="component" value="Unassembled WGS sequence"/>
</dbReference>
<evidence type="ECO:0000256" key="5">
    <source>
        <dbReference type="ARBA" id="ARBA00023136"/>
    </source>
</evidence>
<feature type="transmembrane region" description="Helical" evidence="8">
    <location>
        <begin position="53"/>
        <end position="73"/>
    </location>
</feature>
<keyword evidence="5 8" id="KW-0472">Membrane</keyword>